<organism evidence="1 2">
    <name type="scientific">Dermacentor silvarum</name>
    <name type="common">Tick</name>
    <dbReference type="NCBI Taxonomy" id="543639"/>
    <lineage>
        <taxon>Eukaryota</taxon>
        <taxon>Metazoa</taxon>
        <taxon>Ecdysozoa</taxon>
        <taxon>Arthropoda</taxon>
        <taxon>Chelicerata</taxon>
        <taxon>Arachnida</taxon>
        <taxon>Acari</taxon>
        <taxon>Parasitiformes</taxon>
        <taxon>Ixodida</taxon>
        <taxon>Ixodoidea</taxon>
        <taxon>Ixodidae</taxon>
        <taxon>Rhipicephalinae</taxon>
        <taxon>Dermacentor</taxon>
    </lineage>
</organism>
<protein>
    <submittedName>
        <fullName evidence="1">Uncharacterized protein</fullName>
    </submittedName>
</protein>
<gene>
    <name evidence="1" type="ORF">HPB49_000577</name>
</gene>
<reference evidence="1" key="1">
    <citation type="submission" date="2020-05" db="EMBL/GenBank/DDBJ databases">
        <title>Large-scale comparative analyses of tick genomes elucidate their genetic diversity and vector capacities.</title>
        <authorList>
            <person name="Jia N."/>
            <person name="Wang J."/>
            <person name="Shi W."/>
            <person name="Du L."/>
            <person name="Sun Y."/>
            <person name="Zhan W."/>
            <person name="Jiang J."/>
            <person name="Wang Q."/>
            <person name="Zhang B."/>
            <person name="Ji P."/>
            <person name="Sakyi L.B."/>
            <person name="Cui X."/>
            <person name="Yuan T."/>
            <person name="Jiang B."/>
            <person name="Yang W."/>
            <person name="Lam T.T.-Y."/>
            <person name="Chang Q."/>
            <person name="Ding S."/>
            <person name="Wang X."/>
            <person name="Zhu J."/>
            <person name="Ruan X."/>
            <person name="Zhao L."/>
            <person name="Wei J."/>
            <person name="Que T."/>
            <person name="Du C."/>
            <person name="Cheng J."/>
            <person name="Dai P."/>
            <person name="Han X."/>
            <person name="Huang E."/>
            <person name="Gao Y."/>
            <person name="Liu J."/>
            <person name="Shao H."/>
            <person name="Ye R."/>
            <person name="Li L."/>
            <person name="Wei W."/>
            <person name="Wang X."/>
            <person name="Wang C."/>
            <person name="Yang T."/>
            <person name="Huo Q."/>
            <person name="Li W."/>
            <person name="Guo W."/>
            <person name="Chen H."/>
            <person name="Zhou L."/>
            <person name="Ni X."/>
            <person name="Tian J."/>
            <person name="Zhou Y."/>
            <person name="Sheng Y."/>
            <person name="Liu T."/>
            <person name="Pan Y."/>
            <person name="Xia L."/>
            <person name="Li J."/>
            <person name="Zhao F."/>
            <person name="Cao W."/>
        </authorList>
    </citation>
    <scope>NUCLEOTIDE SEQUENCE</scope>
    <source>
        <strain evidence="1">Dsil-2018</strain>
    </source>
</reference>
<sequence>MWLSLGQRVYPITTYFAAPDNSCKGIVPELVPGTPSSMLVDELLAPGTQVLQARMMGQTNVALVTFEGLKVPRYVRFYTAKLRSYPHRPRQLVCKICRKLGHWADYCPTPYVVICATWGTDNPTPSHPCTPHCTSCDETHRTTDPNCPRRARQTLNKAWVRTALEKEQRELQTSIDPTTTTDTTETRTSRAPTMEIRQVRSETRSRSRRKSRTGSKSRSRSREASMRLPEKRIDASPSSQQPYKKSLQTNAPAKVTQAPSEVQRTPEKKTATEAPREVSRAEGPPQLAPPRKSLPTPSPLSNSLSTSDPLIEIARLRRDTEARCERLQKQMDALVADMGTSMQAALDRIERQMEDLRIGITEQVKSCIESTFERIQVAELSAYSASLPPDQSSRPDTSNAKGTRLWNDICNMRYTLLTDTEHPTHIGNSRDTCPELTFVRNTGPVVAHGPLEEHLGSDHYIVATTLPLRGARRPERNVRITDWAKFRERRQDQPEGQGYE</sequence>
<evidence type="ECO:0000313" key="1">
    <source>
        <dbReference type="EMBL" id="KAH7977309.1"/>
    </source>
</evidence>
<dbReference type="EMBL" id="CM023470">
    <property type="protein sequence ID" value="KAH7977309.1"/>
    <property type="molecule type" value="Genomic_DNA"/>
</dbReference>
<proteinExistence type="predicted"/>
<keyword evidence="2" id="KW-1185">Reference proteome</keyword>
<dbReference type="Proteomes" id="UP000821865">
    <property type="component" value="Chromosome 1"/>
</dbReference>
<accession>A0ACB8DT48</accession>
<name>A0ACB8DT48_DERSI</name>
<evidence type="ECO:0000313" key="2">
    <source>
        <dbReference type="Proteomes" id="UP000821865"/>
    </source>
</evidence>
<comment type="caution">
    <text evidence="1">The sequence shown here is derived from an EMBL/GenBank/DDBJ whole genome shotgun (WGS) entry which is preliminary data.</text>
</comment>